<reference evidence="2 3" key="1">
    <citation type="submission" date="2016-07" db="EMBL/GenBank/DDBJ databases">
        <title>Draft genome of the white-rot fungus Obba rivulosa 3A-2.</title>
        <authorList>
            <consortium name="DOE Joint Genome Institute"/>
            <person name="Miettinen O."/>
            <person name="Riley R."/>
            <person name="Acob R."/>
            <person name="Barry K."/>
            <person name="Cullen D."/>
            <person name="De Vries R."/>
            <person name="Hainaut M."/>
            <person name="Hatakka A."/>
            <person name="Henrissat B."/>
            <person name="Hilden K."/>
            <person name="Kuo R."/>
            <person name="Labutti K."/>
            <person name="Lipzen A."/>
            <person name="Makela M.R."/>
            <person name="Sandor L."/>
            <person name="Spatafora J.W."/>
            <person name="Grigoriev I.V."/>
            <person name="Hibbett D.S."/>
        </authorList>
    </citation>
    <scope>NUCLEOTIDE SEQUENCE [LARGE SCALE GENOMIC DNA]</scope>
    <source>
        <strain evidence="2 3">3A-2</strain>
    </source>
</reference>
<evidence type="ECO:0000313" key="2">
    <source>
        <dbReference type="EMBL" id="OCH85667.1"/>
    </source>
</evidence>
<dbReference type="Proteomes" id="UP000250043">
    <property type="component" value="Unassembled WGS sequence"/>
</dbReference>
<proteinExistence type="predicted"/>
<dbReference type="OrthoDB" id="14527at2759"/>
<accession>A0A8E2APC2</accession>
<evidence type="ECO:0000313" key="3">
    <source>
        <dbReference type="Proteomes" id="UP000250043"/>
    </source>
</evidence>
<feature type="region of interest" description="Disordered" evidence="1">
    <location>
        <begin position="1"/>
        <end position="23"/>
    </location>
</feature>
<dbReference type="EMBL" id="KV722570">
    <property type="protein sequence ID" value="OCH85667.1"/>
    <property type="molecule type" value="Genomic_DNA"/>
</dbReference>
<gene>
    <name evidence="2" type="ORF">OBBRIDRAFT_294365</name>
</gene>
<keyword evidence="3" id="KW-1185">Reference proteome</keyword>
<name>A0A8E2APC2_9APHY</name>
<evidence type="ECO:0000256" key="1">
    <source>
        <dbReference type="SAM" id="MobiDB-lite"/>
    </source>
</evidence>
<organism evidence="2 3">
    <name type="scientific">Obba rivulosa</name>
    <dbReference type="NCBI Taxonomy" id="1052685"/>
    <lineage>
        <taxon>Eukaryota</taxon>
        <taxon>Fungi</taxon>
        <taxon>Dikarya</taxon>
        <taxon>Basidiomycota</taxon>
        <taxon>Agaricomycotina</taxon>
        <taxon>Agaricomycetes</taxon>
        <taxon>Polyporales</taxon>
        <taxon>Gelatoporiaceae</taxon>
        <taxon>Obba</taxon>
    </lineage>
</organism>
<sequence length="162" mass="18445">MCARTEGKDRDGEECDGKSDQNGQDECWWEHSRALGQQSRQSMRRGLFQDMHERVVELYSPVPSSPSRFASSNVEFCTNPAVCMRFIQIVLSELGAPAEQCRARALFYLLGDYAVRGSAVKDPSHCPSLPIEFRRFIIAVRTMRPACSLQLSTHIFHIRTYL</sequence>
<dbReference type="AlphaFoldDB" id="A0A8E2APC2"/>
<protein>
    <submittedName>
        <fullName evidence="2">Uncharacterized protein</fullName>
    </submittedName>
</protein>
<feature type="compositionally biased region" description="Basic and acidic residues" evidence="1">
    <location>
        <begin position="1"/>
        <end position="19"/>
    </location>
</feature>